<reference evidence="5" key="1">
    <citation type="submission" date="2020-10" db="EMBL/GenBank/DDBJ databases">
        <authorList>
            <person name="Castelo-Branco R."/>
            <person name="Eusebio N."/>
            <person name="Adriana R."/>
            <person name="Vieira A."/>
            <person name="Brugerolle De Fraissinette N."/>
            <person name="Rezende De Castro R."/>
            <person name="Schneider M.P."/>
            <person name="Vasconcelos V."/>
            <person name="Leao P.N."/>
        </authorList>
    </citation>
    <scope>NUCLEOTIDE SEQUENCE</scope>
    <source>
        <strain evidence="5">LEGE 07157</strain>
    </source>
</reference>
<evidence type="ECO:0000256" key="2">
    <source>
        <dbReference type="PROSITE-ProRule" id="PRU01161"/>
    </source>
</evidence>
<keyword evidence="1 2" id="KW-0443">Lipid metabolism</keyword>
<feature type="active site" description="Proton acceptor" evidence="2">
    <location>
        <position position="251"/>
    </location>
</feature>
<feature type="domain" description="PNPLA" evidence="4">
    <location>
        <begin position="7"/>
        <end position="264"/>
    </location>
</feature>
<proteinExistence type="predicted"/>
<sequence length="505" mass="57517">MPQKLAITISGAVSLGSHDAGVLYEVLRAIAQHNKATSKEAEKIEIDVITGASAGAMTACILAQKLLFDRDSLEGGEGGEGGEYDNDLYRPWVEEADIVKLLKFQKGDDPNKSIFSSSAIAQIGYKYLLKRYEDGNLVQNPHPAAAESIHLGMTMSNLNGFDFEQKVTDYRQLKNPDAKSFVYTTHRDWFSTEIKTSDDRKQFWEKIEQIGRSSGAFPFAFQVLEIERDKREEVYRNVKNLPDSPKFNYTDGGIFDNDPLGMAKRLVNRIDIHPNDFENRYYLYISPGPKKSSSNVNFNSENANFINTARALSGAIFTQARFQDWIEINQINASIDRFHQQAIDLKEILTKSSCQRDYFDKVMTELLTILYQEEKDPSPREDDPYSRRGKSQKSDSERLRKQFSNEYDEIHDKTLADTWIKTVQVLEKAAGLGDYDLMKIYAITSEDENLIGEGLSAFVGFLSKEFRRFDYDSGRINAIKSLEELQRLHQSNKSQNLIKVKSQSI</sequence>
<dbReference type="Gene3D" id="3.40.1090.10">
    <property type="entry name" value="Cytosolic phospholipase A2 catalytic domain"/>
    <property type="match status" value="1"/>
</dbReference>
<dbReference type="InterPro" id="IPR002641">
    <property type="entry name" value="PNPLA_dom"/>
</dbReference>
<evidence type="ECO:0000313" key="6">
    <source>
        <dbReference type="Proteomes" id="UP000654482"/>
    </source>
</evidence>
<evidence type="ECO:0000256" key="1">
    <source>
        <dbReference type="ARBA" id="ARBA00023098"/>
    </source>
</evidence>
<dbReference type="RefSeq" id="WP_194028228.1">
    <property type="nucleotide sequence ID" value="NZ_JADEWZ010000005.1"/>
</dbReference>
<feature type="active site" description="Nucleophile" evidence="2">
    <location>
        <position position="53"/>
    </location>
</feature>
<feature type="short sequence motif" description="GXSXG" evidence="2">
    <location>
        <begin position="51"/>
        <end position="55"/>
    </location>
</feature>
<dbReference type="PROSITE" id="PS51635">
    <property type="entry name" value="PNPLA"/>
    <property type="match status" value="1"/>
</dbReference>
<feature type="short sequence motif" description="DGA/G" evidence="2">
    <location>
        <begin position="251"/>
        <end position="253"/>
    </location>
</feature>
<name>A0A8J7DU58_9CYAN</name>
<feature type="region of interest" description="Disordered" evidence="3">
    <location>
        <begin position="373"/>
        <end position="398"/>
    </location>
</feature>
<keyword evidence="6" id="KW-1185">Reference proteome</keyword>
<dbReference type="EMBL" id="JADEWZ010000005">
    <property type="protein sequence ID" value="MBE9115131.1"/>
    <property type="molecule type" value="Genomic_DNA"/>
</dbReference>
<evidence type="ECO:0000313" key="5">
    <source>
        <dbReference type="EMBL" id="MBE9115131.1"/>
    </source>
</evidence>
<dbReference type="Proteomes" id="UP000654482">
    <property type="component" value="Unassembled WGS sequence"/>
</dbReference>
<gene>
    <name evidence="5" type="ORF">IQ249_04380</name>
</gene>
<comment type="caution">
    <text evidence="2">Lacks conserved residue(s) required for the propagation of feature annotation.</text>
</comment>
<keyword evidence="2" id="KW-0378">Hydrolase</keyword>
<dbReference type="GO" id="GO:0016042">
    <property type="term" value="P:lipid catabolic process"/>
    <property type="evidence" value="ECO:0007669"/>
    <property type="project" value="UniProtKB-UniRule"/>
</dbReference>
<dbReference type="SUPFAM" id="SSF52151">
    <property type="entry name" value="FabD/lysophospholipase-like"/>
    <property type="match status" value="1"/>
</dbReference>
<evidence type="ECO:0000259" key="4">
    <source>
        <dbReference type="PROSITE" id="PS51635"/>
    </source>
</evidence>
<dbReference type="InterPro" id="IPR016035">
    <property type="entry name" value="Acyl_Trfase/lysoPLipase"/>
</dbReference>
<protein>
    <submittedName>
        <fullName evidence="5">Patatin-like phospholipase family protein</fullName>
    </submittedName>
</protein>
<evidence type="ECO:0000256" key="3">
    <source>
        <dbReference type="SAM" id="MobiDB-lite"/>
    </source>
</evidence>
<accession>A0A8J7DU58</accession>
<comment type="caution">
    <text evidence="5">The sequence shown here is derived from an EMBL/GenBank/DDBJ whole genome shotgun (WGS) entry which is preliminary data.</text>
</comment>
<dbReference type="Pfam" id="PF01734">
    <property type="entry name" value="Patatin"/>
    <property type="match status" value="1"/>
</dbReference>
<dbReference type="AlphaFoldDB" id="A0A8J7DU58"/>
<organism evidence="5 6">
    <name type="scientific">Lusitaniella coriacea LEGE 07157</name>
    <dbReference type="NCBI Taxonomy" id="945747"/>
    <lineage>
        <taxon>Bacteria</taxon>
        <taxon>Bacillati</taxon>
        <taxon>Cyanobacteriota</taxon>
        <taxon>Cyanophyceae</taxon>
        <taxon>Spirulinales</taxon>
        <taxon>Lusitaniellaceae</taxon>
        <taxon>Lusitaniella</taxon>
    </lineage>
</organism>
<keyword evidence="2" id="KW-0442">Lipid degradation</keyword>
<dbReference type="GO" id="GO:0016787">
    <property type="term" value="F:hydrolase activity"/>
    <property type="evidence" value="ECO:0007669"/>
    <property type="project" value="UniProtKB-UniRule"/>
</dbReference>